<dbReference type="AlphaFoldDB" id="A0A1A8T4C6"/>
<dbReference type="RefSeq" id="WP_067205338.1">
    <property type="nucleotide sequence ID" value="NZ_FLOC01000002.1"/>
</dbReference>
<evidence type="ECO:0000313" key="2">
    <source>
        <dbReference type="EMBL" id="SBS26334.1"/>
    </source>
</evidence>
<reference evidence="2 3" key="1">
    <citation type="submission" date="2016-06" db="EMBL/GenBank/DDBJ databases">
        <authorList>
            <person name="Kjaerup R.B."/>
            <person name="Dalgaard T.S."/>
            <person name="Juul-Madsen H.R."/>
        </authorList>
    </citation>
    <scope>NUCLEOTIDE SEQUENCE [LARGE SCALE GENOMIC DNA]</scope>
    <source>
        <strain evidence="2 3">CECT 5080</strain>
    </source>
</reference>
<feature type="region of interest" description="Disordered" evidence="1">
    <location>
        <begin position="22"/>
        <end position="50"/>
    </location>
</feature>
<sequence>MQISSAGSAYYGQLGLQRSQDNLQQASAEVASASTQIQSTPSDTANSSRPAADIQEGLINANVSELNAKANAKVIATSDDMLGTLIDIQV</sequence>
<accession>A0A1A8T4C6</accession>
<organism evidence="2 3">
    <name type="scientific">Marinomonas aquimarina</name>
    <dbReference type="NCBI Taxonomy" id="295068"/>
    <lineage>
        <taxon>Bacteria</taxon>
        <taxon>Pseudomonadati</taxon>
        <taxon>Pseudomonadota</taxon>
        <taxon>Gammaproteobacteria</taxon>
        <taxon>Oceanospirillales</taxon>
        <taxon>Oceanospirillaceae</taxon>
        <taxon>Marinomonas</taxon>
    </lineage>
</organism>
<gene>
    <name evidence="2" type="ORF">MAQ5080_00491</name>
</gene>
<name>A0A1A8T4C6_9GAMM</name>
<dbReference type="Proteomes" id="UP000092627">
    <property type="component" value="Unassembled WGS sequence"/>
</dbReference>
<protein>
    <submittedName>
        <fullName evidence="2">Uncharacterized protein</fullName>
    </submittedName>
</protein>
<proteinExistence type="predicted"/>
<evidence type="ECO:0000313" key="3">
    <source>
        <dbReference type="Proteomes" id="UP000092627"/>
    </source>
</evidence>
<keyword evidence="3" id="KW-1185">Reference proteome</keyword>
<feature type="compositionally biased region" description="Polar residues" evidence="1">
    <location>
        <begin position="22"/>
        <end position="49"/>
    </location>
</feature>
<evidence type="ECO:0000256" key="1">
    <source>
        <dbReference type="SAM" id="MobiDB-lite"/>
    </source>
</evidence>
<dbReference type="EMBL" id="FLOC01000002">
    <property type="protein sequence ID" value="SBS26334.1"/>
    <property type="molecule type" value="Genomic_DNA"/>
</dbReference>